<sequence length="75" mass="7883">MGLVWGLAGAAPVSAERAHVDDEPWRLVRVALLVADATVTAGSFCCASTSADFAVHFTSWRITPPGASLHPRPNP</sequence>
<reference evidence="1 2" key="1">
    <citation type="submission" date="2018-09" db="EMBL/GenBank/DDBJ databases">
        <title>Novel species of Arthrobacter.</title>
        <authorList>
            <person name="Liu Q."/>
            <person name="Xin Y.-H."/>
        </authorList>
    </citation>
    <scope>NUCLEOTIDE SEQUENCE [LARGE SCALE GENOMIC DNA]</scope>
    <source>
        <strain evidence="1 2">Hz2</strain>
    </source>
</reference>
<dbReference type="EMBL" id="QZVT01000013">
    <property type="protein sequence ID" value="RJT75956.1"/>
    <property type="molecule type" value="Genomic_DNA"/>
</dbReference>
<dbReference type="InterPro" id="IPR009784">
    <property type="entry name" value="DUF1349"/>
</dbReference>
<keyword evidence="2" id="KW-1185">Reference proteome</keyword>
<gene>
    <name evidence="1" type="ORF">D6T63_16960</name>
</gene>
<dbReference type="AlphaFoldDB" id="A0A3A5LXI8"/>
<proteinExistence type="predicted"/>
<evidence type="ECO:0000313" key="2">
    <source>
        <dbReference type="Proteomes" id="UP000272560"/>
    </source>
</evidence>
<name>A0A3A5LXI8_9MICC</name>
<dbReference type="Gene3D" id="2.60.120.200">
    <property type="match status" value="1"/>
</dbReference>
<accession>A0A3A5LXI8</accession>
<dbReference type="Proteomes" id="UP000272560">
    <property type="component" value="Unassembled WGS sequence"/>
</dbReference>
<comment type="caution">
    <text evidence="1">The sequence shown here is derived from an EMBL/GenBank/DDBJ whole genome shotgun (WGS) entry which is preliminary data.</text>
</comment>
<protein>
    <submittedName>
        <fullName evidence="1">DUF1349 domain-containing protein</fullName>
    </submittedName>
</protein>
<evidence type="ECO:0000313" key="1">
    <source>
        <dbReference type="EMBL" id="RJT75956.1"/>
    </source>
</evidence>
<dbReference type="Pfam" id="PF07081">
    <property type="entry name" value="DUF1349"/>
    <property type="match status" value="1"/>
</dbReference>
<organism evidence="1 2">
    <name type="scientific">Arthrobacter cheniae</name>
    <dbReference type="NCBI Taxonomy" id="1258888"/>
    <lineage>
        <taxon>Bacteria</taxon>
        <taxon>Bacillati</taxon>
        <taxon>Actinomycetota</taxon>
        <taxon>Actinomycetes</taxon>
        <taxon>Micrococcales</taxon>
        <taxon>Micrococcaceae</taxon>
        <taxon>Arthrobacter</taxon>
    </lineage>
</organism>